<protein>
    <submittedName>
        <fullName evidence="4">Uncharacterized protein</fullName>
    </submittedName>
</protein>
<dbReference type="EMBL" id="CAJOBJ010113470">
    <property type="protein sequence ID" value="CAF4642656.1"/>
    <property type="molecule type" value="Genomic_DNA"/>
</dbReference>
<dbReference type="Proteomes" id="UP000681967">
    <property type="component" value="Unassembled WGS sequence"/>
</dbReference>
<feature type="non-terminal residue" evidence="4">
    <location>
        <position position="61"/>
    </location>
</feature>
<accession>A0A8S3AZL2</accession>
<evidence type="ECO:0000313" key="5">
    <source>
        <dbReference type="Proteomes" id="UP000681967"/>
    </source>
</evidence>
<feature type="non-terminal residue" evidence="4">
    <location>
        <position position="1"/>
    </location>
</feature>
<dbReference type="AlphaFoldDB" id="A0A8S3AZL2"/>
<dbReference type="EMBL" id="CAJOBJ010130910">
    <property type="protein sequence ID" value="CAF4720819.1"/>
    <property type="molecule type" value="Genomic_DNA"/>
</dbReference>
<name>A0A8S3AZL2_9BILA</name>
<reference evidence="4" key="1">
    <citation type="submission" date="2021-02" db="EMBL/GenBank/DDBJ databases">
        <authorList>
            <person name="Nowell W R."/>
        </authorList>
    </citation>
    <scope>NUCLEOTIDE SEQUENCE</scope>
</reference>
<sequence length="61" mass="6720">NPSSNNNGRTPSISSTSSQLTTRLKTIIEGTEHSKQDDQSSSSVVSLNDCIQILFHPMHRH</sequence>
<evidence type="ECO:0000313" key="2">
    <source>
        <dbReference type="EMBL" id="CAF4642656.1"/>
    </source>
</evidence>
<evidence type="ECO:0000313" key="4">
    <source>
        <dbReference type="EMBL" id="CAF4782158.1"/>
    </source>
</evidence>
<gene>
    <name evidence="4" type="ORF">BYL167_LOCUS47357</name>
    <name evidence="2" type="ORF">GIL414_LOCUS40698</name>
    <name evidence="3" type="ORF">GIL414_LOCUS43840</name>
</gene>
<evidence type="ECO:0000256" key="1">
    <source>
        <dbReference type="SAM" id="MobiDB-lite"/>
    </source>
</evidence>
<dbReference type="Proteomes" id="UP000681720">
    <property type="component" value="Unassembled WGS sequence"/>
</dbReference>
<proteinExistence type="predicted"/>
<evidence type="ECO:0000313" key="3">
    <source>
        <dbReference type="EMBL" id="CAF4720819.1"/>
    </source>
</evidence>
<feature type="region of interest" description="Disordered" evidence="1">
    <location>
        <begin position="1"/>
        <end position="20"/>
    </location>
</feature>
<dbReference type="EMBL" id="CAJOBH010136062">
    <property type="protein sequence ID" value="CAF4782158.1"/>
    <property type="molecule type" value="Genomic_DNA"/>
</dbReference>
<organism evidence="4 5">
    <name type="scientific">Rotaria magnacalcarata</name>
    <dbReference type="NCBI Taxonomy" id="392030"/>
    <lineage>
        <taxon>Eukaryota</taxon>
        <taxon>Metazoa</taxon>
        <taxon>Spiralia</taxon>
        <taxon>Gnathifera</taxon>
        <taxon>Rotifera</taxon>
        <taxon>Eurotatoria</taxon>
        <taxon>Bdelloidea</taxon>
        <taxon>Philodinida</taxon>
        <taxon>Philodinidae</taxon>
        <taxon>Rotaria</taxon>
    </lineage>
</organism>
<comment type="caution">
    <text evidence="4">The sequence shown here is derived from an EMBL/GenBank/DDBJ whole genome shotgun (WGS) entry which is preliminary data.</text>
</comment>